<dbReference type="Proteomes" id="UP000318741">
    <property type="component" value="Chromosome"/>
</dbReference>
<dbReference type="Pfam" id="PF03167">
    <property type="entry name" value="UDG"/>
    <property type="match status" value="1"/>
</dbReference>
<evidence type="ECO:0000256" key="1">
    <source>
        <dbReference type="ARBA" id="ARBA00006521"/>
    </source>
</evidence>
<dbReference type="NCBIfam" id="TIGR00758">
    <property type="entry name" value="UDG_fam4"/>
    <property type="match status" value="1"/>
</dbReference>
<protein>
    <recommendedName>
        <fullName evidence="2">Type-4 uracil-DNA glycosylase</fullName>
    </recommendedName>
</protein>
<keyword evidence="9" id="KW-0234">DNA repair</keyword>
<evidence type="ECO:0000259" key="10">
    <source>
        <dbReference type="SMART" id="SM00986"/>
    </source>
</evidence>
<dbReference type="GO" id="GO:0051539">
    <property type="term" value="F:4 iron, 4 sulfur cluster binding"/>
    <property type="evidence" value="ECO:0007669"/>
    <property type="project" value="UniProtKB-KW"/>
</dbReference>
<gene>
    <name evidence="11" type="ORF">CA12_04320</name>
</gene>
<evidence type="ECO:0000313" key="11">
    <source>
        <dbReference type="EMBL" id="QDT14359.1"/>
    </source>
</evidence>
<evidence type="ECO:0000256" key="4">
    <source>
        <dbReference type="ARBA" id="ARBA00022723"/>
    </source>
</evidence>
<keyword evidence="4" id="KW-0479">Metal-binding</keyword>
<dbReference type="InterPro" id="IPR005122">
    <property type="entry name" value="Uracil-DNA_glycosylase-like"/>
</dbReference>
<name>A0A517P4Q8_9PLAN</name>
<evidence type="ECO:0000313" key="12">
    <source>
        <dbReference type="Proteomes" id="UP000318741"/>
    </source>
</evidence>
<evidence type="ECO:0000256" key="9">
    <source>
        <dbReference type="ARBA" id="ARBA00023204"/>
    </source>
</evidence>
<dbReference type="CDD" id="cd10030">
    <property type="entry name" value="UDG-F4_TTUDGA_SPO1dp_like"/>
    <property type="match status" value="1"/>
</dbReference>
<keyword evidence="6" id="KW-0378">Hydrolase</keyword>
<sequence>MQHATADRWEEFRGVARGLLSERVHPAAVHWTDAHDAAAGDGLFAAEPPAEANAATTTLRVPPTFLKLARGAACHSDPARWETLYALLWRLTHGEPHLMHDAADPDVVRLQTWAKAVRRDVHKMKAFVRFRRVSEPNTPHGERFVAWHRPDHHIVRAAAPFFVRRFAPMHWAILTPRESAVWDTRELTYGPGVPRSELPAEDPTEELWDTYYRHIFNPARLKVRAMKAELPVRHWPTLPEAAAIPDLIRSAADRERRMISTTEGFSMSAAEFLPDDPARRTDLSALERAAEGCRGCDLYKDATQTVFGSGPADAEIVFVGEQPGDNEDRTGEPFVGPAGQVLNDALEDAGIDRSKVYITNAVKHFKHTLQGSRRIHAKPSAREITACKPWIEAEFAAIKPRAIVCLGATAAQAILGRDFRITKQRGEIRETPFSPITTATWHPSAILRVPEEDATQRMYDDLADDLYAVAQLMAK</sequence>
<evidence type="ECO:0000256" key="6">
    <source>
        <dbReference type="ARBA" id="ARBA00022801"/>
    </source>
</evidence>
<dbReference type="InterPro" id="IPR036895">
    <property type="entry name" value="Uracil-DNA_glycosylase-like_sf"/>
</dbReference>
<dbReference type="SMART" id="SM00987">
    <property type="entry name" value="UreE_C"/>
    <property type="match status" value="1"/>
</dbReference>
<dbReference type="PANTHER" id="PTHR33693">
    <property type="entry name" value="TYPE-5 URACIL-DNA GLYCOSYLASE"/>
    <property type="match status" value="1"/>
</dbReference>
<evidence type="ECO:0000256" key="7">
    <source>
        <dbReference type="ARBA" id="ARBA00023004"/>
    </source>
</evidence>
<keyword evidence="12" id="KW-1185">Reference proteome</keyword>
<dbReference type="NCBIfam" id="TIGR03915">
    <property type="entry name" value="SAM_7_link_chp"/>
    <property type="match status" value="1"/>
</dbReference>
<keyword evidence="5" id="KW-0227">DNA damage</keyword>
<dbReference type="InterPro" id="IPR023875">
    <property type="entry name" value="DNA_repair_put"/>
</dbReference>
<dbReference type="OrthoDB" id="5290748at2"/>
<evidence type="ECO:0000256" key="5">
    <source>
        <dbReference type="ARBA" id="ARBA00022763"/>
    </source>
</evidence>
<dbReference type="InterPro" id="IPR025404">
    <property type="entry name" value="DUF4130"/>
</dbReference>
<dbReference type="GO" id="GO:0006281">
    <property type="term" value="P:DNA repair"/>
    <property type="evidence" value="ECO:0007669"/>
    <property type="project" value="UniProtKB-KW"/>
</dbReference>
<evidence type="ECO:0000256" key="8">
    <source>
        <dbReference type="ARBA" id="ARBA00023014"/>
    </source>
</evidence>
<keyword evidence="7" id="KW-0408">Iron</keyword>
<dbReference type="InterPro" id="IPR005273">
    <property type="entry name" value="Ura-DNA_glyco_family4"/>
</dbReference>
<accession>A0A517P4Q8</accession>
<keyword evidence="3" id="KW-0004">4Fe-4S</keyword>
<dbReference type="RefSeq" id="WP_145357123.1">
    <property type="nucleotide sequence ID" value="NZ_CP036265.1"/>
</dbReference>
<organism evidence="11 12">
    <name type="scientific">Alienimonas californiensis</name>
    <dbReference type="NCBI Taxonomy" id="2527989"/>
    <lineage>
        <taxon>Bacteria</taxon>
        <taxon>Pseudomonadati</taxon>
        <taxon>Planctomycetota</taxon>
        <taxon>Planctomycetia</taxon>
        <taxon>Planctomycetales</taxon>
        <taxon>Planctomycetaceae</taxon>
        <taxon>Alienimonas</taxon>
    </lineage>
</organism>
<dbReference type="Gene3D" id="3.40.470.10">
    <property type="entry name" value="Uracil-DNA glycosylase-like domain"/>
    <property type="match status" value="1"/>
</dbReference>
<dbReference type="InterPro" id="IPR051536">
    <property type="entry name" value="UDG_Type-4/5"/>
</dbReference>
<feature type="domain" description="Uracil-DNA glycosylase-like" evidence="10">
    <location>
        <begin position="307"/>
        <end position="463"/>
    </location>
</feature>
<evidence type="ECO:0000256" key="3">
    <source>
        <dbReference type="ARBA" id="ARBA00022485"/>
    </source>
</evidence>
<dbReference type="GO" id="GO:0046872">
    <property type="term" value="F:metal ion binding"/>
    <property type="evidence" value="ECO:0007669"/>
    <property type="project" value="UniProtKB-KW"/>
</dbReference>
<keyword evidence="8" id="KW-0411">Iron-sulfur</keyword>
<dbReference type="AlphaFoldDB" id="A0A517P4Q8"/>
<dbReference type="EMBL" id="CP036265">
    <property type="protein sequence ID" value="QDT14359.1"/>
    <property type="molecule type" value="Genomic_DNA"/>
</dbReference>
<dbReference type="SUPFAM" id="SSF52141">
    <property type="entry name" value="Uracil-DNA glycosylase-like"/>
    <property type="match status" value="1"/>
</dbReference>
<comment type="similarity">
    <text evidence="1">Belongs to the uracil-DNA glycosylase (UDG) superfamily. Type 4 (UDGa) family.</text>
</comment>
<dbReference type="GO" id="GO:0097506">
    <property type="term" value="F:deaminated base DNA N-glycosylase activity"/>
    <property type="evidence" value="ECO:0007669"/>
    <property type="project" value="UniProtKB-ARBA"/>
</dbReference>
<dbReference type="SMART" id="SM00986">
    <property type="entry name" value="UDG"/>
    <property type="match status" value="1"/>
</dbReference>
<evidence type="ECO:0000256" key="2">
    <source>
        <dbReference type="ARBA" id="ARBA00019403"/>
    </source>
</evidence>
<reference evidence="11 12" key="1">
    <citation type="submission" date="2019-02" db="EMBL/GenBank/DDBJ databases">
        <title>Deep-cultivation of Planctomycetes and their phenomic and genomic characterization uncovers novel biology.</title>
        <authorList>
            <person name="Wiegand S."/>
            <person name="Jogler M."/>
            <person name="Boedeker C."/>
            <person name="Pinto D."/>
            <person name="Vollmers J."/>
            <person name="Rivas-Marin E."/>
            <person name="Kohn T."/>
            <person name="Peeters S.H."/>
            <person name="Heuer A."/>
            <person name="Rast P."/>
            <person name="Oberbeckmann S."/>
            <person name="Bunk B."/>
            <person name="Jeske O."/>
            <person name="Meyerdierks A."/>
            <person name="Storesund J.E."/>
            <person name="Kallscheuer N."/>
            <person name="Luecker S."/>
            <person name="Lage O.M."/>
            <person name="Pohl T."/>
            <person name="Merkel B.J."/>
            <person name="Hornburger P."/>
            <person name="Mueller R.-W."/>
            <person name="Bruemmer F."/>
            <person name="Labrenz M."/>
            <person name="Spormann A.M."/>
            <person name="Op den Camp H."/>
            <person name="Overmann J."/>
            <person name="Amann R."/>
            <person name="Jetten M.S.M."/>
            <person name="Mascher T."/>
            <person name="Medema M.H."/>
            <person name="Devos D.P."/>
            <person name="Kaster A.-K."/>
            <person name="Ovreas L."/>
            <person name="Rohde M."/>
            <person name="Galperin M.Y."/>
            <person name="Jogler C."/>
        </authorList>
    </citation>
    <scope>NUCLEOTIDE SEQUENCE [LARGE SCALE GENOMIC DNA]</scope>
    <source>
        <strain evidence="11 12">CA12</strain>
    </source>
</reference>
<dbReference type="Pfam" id="PF13566">
    <property type="entry name" value="DUF4130"/>
    <property type="match status" value="1"/>
</dbReference>
<dbReference type="PANTHER" id="PTHR33693:SF9">
    <property type="entry name" value="TYPE-4 URACIL-DNA GLYCOSYLASE"/>
    <property type="match status" value="1"/>
</dbReference>
<dbReference type="NCBIfam" id="TIGR03914">
    <property type="entry name" value="UDG_fam_dom"/>
    <property type="match status" value="1"/>
</dbReference>
<proteinExistence type="inferred from homology"/>
<dbReference type="KEGG" id="acaf:CA12_04320"/>